<dbReference type="InterPro" id="IPR006311">
    <property type="entry name" value="TAT_signal"/>
</dbReference>
<keyword evidence="4" id="KW-1185">Reference proteome</keyword>
<dbReference type="Proteomes" id="UP000523545">
    <property type="component" value="Unassembled WGS sequence"/>
</dbReference>
<dbReference type="RefSeq" id="WP_179781499.1">
    <property type="nucleotide sequence ID" value="NZ_JACCHK010000001.1"/>
</dbReference>
<organism evidence="3 4">
    <name type="scientific">Micromonospora jinlongensis</name>
    <dbReference type="NCBI Taxonomy" id="1287877"/>
    <lineage>
        <taxon>Bacteria</taxon>
        <taxon>Bacillati</taxon>
        <taxon>Actinomycetota</taxon>
        <taxon>Actinomycetes</taxon>
        <taxon>Micromonosporales</taxon>
        <taxon>Micromonosporaceae</taxon>
        <taxon>Micromonospora</taxon>
    </lineage>
</organism>
<feature type="signal peptide" evidence="2">
    <location>
        <begin position="1"/>
        <end position="41"/>
    </location>
</feature>
<evidence type="ECO:0000313" key="4">
    <source>
        <dbReference type="Proteomes" id="UP000523545"/>
    </source>
</evidence>
<feature type="compositionally biased region" description="Low complexity" evidence="1">
    <location>
        <begin position="306"/>
        <end position="315"/>
    </location>
</feature>
<dbReference type="AlphaFoldDB" id="A0A7Y9X2Y3"/>
<evidence type="ECO:0000256" key="1">
    <source>
        <dbReference type="SAM" id="MobiDB-lite"/>
    </source>
</evidence>
<proteinExistence type="predicted"/>
<accession>A0A7Y9X2Y3</accession>
<comment type="caution">
    <text evidence="3">The sequence shown here is derived from an EMBL/GenBank/DDBJ whole genome shotgun (WGS) entry which is preliminary data.</text>
</comment>
<dbReference type="EMBL" id="JACCHK010000001">
    <property type="protein sequence ID" value="NYH44119.1"/>
    <property type="molecule type" value="Genomic_DNA"/>
</dbReference>
<protein>
    <submittedName>
        <fullName evidence="3">Uncharacterized protein</fullName>
    </submittedName>
</protein>
<evidence type="ECO:0000313" key="3">
    <source>
        <dbReference type="EMBL" id="NYH44119.1"/>
    </source>
</evidence>
<feature type="chain" id="PRO_5030598810" evidence="2">
    <location>
        <begin position="42"/>
        <end position="315"/>
    </location>
</feature>
<feature type="region of interest" description="Disordered" evidence="1">
    <location>
        <begin position="295"/>
        <end position="315"/>
    </location>
</feature>
<name>A0A7Y9X2Y3_9ACTN</name>
<dbReference type="PROSITE" id="PS51318">
    <property type="entry name" value="TAT"/>
    <property type="match status" value="1"/>
</dbReference>
<reference evidence="3 4" key="1">
    <citation type="submission" date="2020-07" db="EMBL/GenBank/DDBJ databases">
        <title>Sequencing the genomes of 1000 actinobacteria strains.</title>
        <authorList>
            <person name="Klenk H.-P."/>
        </authorList>
    </citation>
    <scope>NUCLEOTIDE SEQUENCE [LARGE SCALE GENOMIC DNA]</scope>
    <source>
        <strain evidence="3 4">DSM 45876</strain>
    </source>
</reference>
<sequence>MTENQDKTVNRRRLLRRAGAVAAGVAGTTVVGAAAATPAQAAPGDPVVQGATNAAGNSTTALTSTGTGATLRLENTSTTTSGDTVLARPALQLTPSGDLLHPDSPGGSIGMGTDSNIQVVAEYGGGKYLEYVHTTGNSNQIVPVSPQRVIDTRSAASRTRILNASSTTLDSSGRLRDGQTIHINLSDFVYFGDAVFGNLTVTTAVASGFVQIFPYGTPRPANFSNINYLPNQVVANSFMSGIGYQNDNATDVISVYAARTTHIIIDVVAFVVGVGAVYPDILPFAASATARGAESAEERRAKRAAKAQAGTPSWK</sequence>
<gene>
    <name evidence="3" type="ORF">HNR22_003846</name>
</gene>
<evidence type="ECO:0000256" key="2">
    <source>
        <dbReference type="SAM" id="SignalP"/>
    </source>
</evidence>
<keyword evidence="2" id="KW-0732">Signal</keyword>